<organism evidence="2 3">
    <name type="scientific">Leishmania tarentolae</name>
    <name type="common">Sauroleishmania tarentolae</name>
    <dbReference type="NCBI Taxonomy" id="5689"/>
    <lineage>
        <taxon>Eukaryota</taxon>
        <taxon>Discoba</taxon>
        <taxon>Euglenozoa</taxon>
        <taxon>Kinetoplastea</taxon>
        <taxon>Metakinetoplastina</taxon>
        <taxon>Trypanosomatida</taxon>
        <taxon>Trypanosomatidae</taxon>
        <taxon>Leishmaniinae</taxon>
        <taxon>Leishmania</taxon>
        <taxon>lizard Leishmania</taxon>
    </lineage>
</organism>
<feature type="region of interest" description="Disordered" evidence="1">
    <location>
        <begin position="294"/>
        <end position="324"/>
    </location>
</feature>
<proteinExistence type="predicted"/>
<dbReference type="Proteomes" id="UP000419144">
    <property type="component" value="Unassembled WGS sequence"/>
</dbReference>
<feature type="region of interest" description="Disordered" evidence="1">
    <location>
        <begin position="429"/>
        <end position="459"/>
    </location>
</feature>
<dbReference type="VEuPathDB" id="TriTrypDB:LtaPh_1609961"/>
<gene>
    <name evidence="2" type="ORF">LtaPh_1609961</name>
</gene>
<dbReference type="EMBL" id="BLBS01000020">
    <property type="protein sequence ID" value="GET87460.1"/>
    <property type="molecule type" value="Genomic_DNA"/>
</dbReference>
<feature type="compositionally biased region" description="Basic and acidic residues" evidence="1">
    <location>
        <begin position="431"/>
        <end position="459"/>
    </location>
</feature>
<protein>
    <submittedName>
        <fullName evidence="2">Uncharacterized protein</fullName>
    </submittedName>
</protein>
<feature type="region of interest" description="Disordered" evidence="1">
    <location>
        <begin position="33"/>
        <end position="92"/>
    </location>
</feature>
<accession>A0A640KCN5</accession>
<comment type="caution">
    <text evidence="2">The sequence shown here is derived from an EMBL/GenBank/DDBJ whole genome shotgun (WGS) entry which is preliminary data.</text>
</comment>
<dbReference type="AlphaFoldDB" id="A0A640KCN5"/>
<feature type="compositionally biased region" description="Basic residues" evidence="1">
    <location>
        <begin position="294"/>
        <end position="313"/>
    </location>
</feature>
<feature type="compositionally biased region" description="Basic residues" evidence="1">
    <location>
        <begin position="156"/>
        <end position="168"/>
    </location>
</feature>
<keyword evidence="3" id="KW-1185">Reference proteome</keyword>
<evidence type="ECO:0000313" key="3">
    <source>
        <dbReference type="Proteomes" id="UP000419144"/>
    </source>
</evidence>
<evidence type="ECO:0000313" key="2">
    <source>
        <dbReference type="EMBL" id="GET87460.1"/>
    </source>
</evidence>
<evidence type="ECO:0000256" key="1">
    <source>
        <dbReference type="SAM" id="MobiDB-lite"/>
    </source>
</evidence>
<name>A0A640KCN5_LEITA</name>
<feature type="region of interest" description="Disordered" evidence="1">
    <location>
        <begin position="140"/>
        <end position="203"/>
    </location>
</feature>
<reference evidence="2" key="1">
    <citation type="submission" date="2019-11" db="EMBL/GenBank/DDBJ databases">
        <title>Leishmania tarentolae CDS.</title>
        <authorList>
            <person name="Goto Y."/>
            <person name="Yamagishi J."/>
        </authorList>
    </citation>
    <scope>NUCLEOTIDE SEQUENCE [LARGE SCALE GENOMIC DNA]</scope>
    <source>
        <strain evidence="2">Parrot Tar II</strain>
    </source>
</reference>
<sequence length="459" mass="52252">MATAAWRALAHTEELVGPHQLGKLRRPTAALAHLSPKASPSPPVSLRHRESHVKGAGMRRNTLTKARTPAQRRGEAPPPPSNTARAPIPVALRPRPPHLRAHVLVRLHRQRVRHQQVALRRATHPVHRLRLRVLARHNEHHVALRRPNSNDAKVLQRQRLRRHRKRIPQRSSAPHSRARRPRVHNEPAHTQPSAAATARRRQLHTAHHFTDGAAGNLGHVHARCRRVHAHRLLVHARRRRHRAHNAVPKRSARLAQRRAAALLHAHTHAATVVPRERERKAPHKRAHALLVRHNAHHRQRHQVAKQPRQRRVLGSRGGAGSPRPAAHLHVYGSRELAVQEAAQLARSLRAVEAGVDVEVQRVDLPHALHRRHVSGTVIHKLGKYALGGHIAAAERRGAAAVEVVQHDLRRRHRLRARLTPAPVQLQQVRQELQRRLPRPRHDEGVVHEREERSRPLRLR</sequence>